<keyword evidence="6" id="KW-0539">Nucleus</keyword>
<dbReference type="PROSITE" id="PS50006">
    <property type="entry name" value="FHA_DOMAIN"/>
    <property type="match status" value="1"/>
</dbReference>
<accession>A0A8T2R3Y1</accession>
<comment type="subcellular location">
    <subcellularLocation>
        <location evidence="2">Chromosome</location>
    </subcellularLocation>
    <subcellularLocation>
        <location evidence="1">Nucleus</location>
    </subcellularLocation>
</comment>
<dbReference type="Pfam" id="PF00498">
    <property type="entry name" value="FHA"/>
    <property type="match status" value="1"/>
</dbReference>
<dbReference type="FunFam" id="2.60.200.20:FF:000017">
    <property type="entry name" value="Nibrin"/>
    <property type="match status" value="1"/>
</dbReference>
<keyword evidence="3" id="KW-0158">Chromosome</keyword>
<dbReference type="Proteomes" id="UP000825935">
    <property type="component" value="Chromosome 30"/>
</dbReference>
<evidence type="ECO:0000256" key="5">
    <source>
        <dbReference type="ARBA" id="ARBA00023204"/>
    </source>
</evidence>
<protein>
    <submittedName>
        <fullName evidence="12">Uncharacterized protein</fullName>
    </submittedName>
</protein>
<dbReference type="GO" id="GO:0005694">
    <property type="term" value="C:chromosome"/>
    <property type="evidence" value="ECO:0007669"/>
    <property type="project" value="UniProtKB-SubCell"/>
</dbReference>
<evidence type="ECO:0000256" key="7">
    <source>
        <dbReference type="ARBA" id="ARBA00023306"/>
    </source>
</evidence>
<dbReference type="CDD" id="cd00027">
    <property type="entry name" value="BRCT"/>
    <property type="match status" value="1"/>
</dbReference>
<evidence type="ECO:0000256" key="4">
    <source>
        <dbReference type="ARBA" id="ARBA00022763"/>
    </source>
</evidence>
<keyword evidence="5" id="KW-0234">DNA repair</keyword>
<dbReference type="EMBL" id="CM035435">
    <property type="protein sequence ID" value="KAH7290504.1"/>
    <property type="molecule type" value="Genomic_DNA"/>
</dbReference>
<evidence type="ECO:0000259" key="11">
    <source>
        <dbReference type="PROSITE" id="PS50172"/>
    </source>
</evidence>
<keyword evidence="4" id="KW-0227">DNA damage</keyword>
<dbReference type="GO" id="GO:0000724">
    <property type="term" value="P:double-strand break repair via homologous recombination"/>
    <property type="evidence" value="ECO:0007669"/>
    <property type="project" value="TreeGrafter"/>
</dbReference>
<dbReference type="Gene3D" id="2.60.200.20">
    <property type="match status" value="1"/>
</dbReference>
<dbReference type="PANTHER" id="PTHR12162:SF0">
    <property type="entry name" value="NIBRIN"/>
    <property type="match status" value="1"/>
</dbReference>
<keyword evidence="7" id="KW-0131">Cell cycle</keyword>
<sequence>MVWILVPNHPSLGTSKYYLTSGAYKIGRKDTSVVIQTDKTVSRLHAEIIIDPLKSINDSTDRTSFKPRIILKDLSKFGSFVNRTAGSKPVFSLPNKEKELNEGDIITFGTDNSSFRLEYFALCPFIGPLADESRRNAVSDLVISAGGYVLENWCSNCTHLLVEDGSYVTNLVLQAVAERIPVIGVGWIEVLAARGTLSSEFPSCSRFTPNMQWKIDGDAKCLKIIEPEAREPAFKGFIFYVGLNYLYSNKHLLQSLVEASGGSVHAITEISRSRASSASVQTLNEIIIVPDLEPQLHRWMSAEEVKSVSHVRKTSEDKFIAAVLTGEFKENYFEEPASPSPASSDETVEALDSGGNEDEISSAALSDRQLLMGQRSSNMLDRPKSNECFERGTFQSKTSHVQQSGVHDVSLHPGTKTKQDSGLFFNNPSTSLEEYKVVQKDVMPNLTSYTNNFDAMNAMNDDEGSRVVLENLGDITAAIEFRKDLIVQSSLEHSKDEHVSDDSVINFKRFRKKPDSSGNTFSALVPFAAEPYREADYNKELQEYMLQEKKRKQAEALADELFNAEQLKKRKGPGSSLITALREGRLKVS</sequence>
<dbReference type="OrthoDB" id="552194at2759"/>
<feature type="domain" description="BRCT" evidence="11">
    <location>
        <begin position="110"/>
        <end position="188"/>
    </location>
</feature>
<evidence type="ECO:0000256" key="9">
    <source>
        <dbReference type="SAM" id="MobiDB-lite"/>
    </source>
</evidence>
<dbReference type="AlphaFoldDB" id="A0A8T2R3Y1"/>
<comment type="similarity">
    <text evidence="8">Belongs to the Nibrin family.</text>
</comment>
<comment type="caution">
    <text evidence="12">The sequence shown here is derived from an EMBL/GenBank/DDBJ whole genome shotgun (WGS) entry which is preliminary data.</text>
</comment>
<proteinExistence type="inferred from homology"/>
<dbReference type="CDD" id="cd22667">
    <property type="entry name" value="FHA_NBN"/>
    <property type="match status" value="1"/>
</dbReference>
<evidence type="ECO:0000256" key="6">
    <source>
        <dbReference type="ARBA" id="ARBA00023242"/>
    </source>
</evidence>
<dbReference type="SMART" id="SM00240">
    <property type="entry name" value="FHA"/>
    <property type="match status" value="1"/>
</dbReference>
<evidence type="ECO:0000256" key="1">
    <source>
        <dbReference type="ARBA" id="ARBA00004123"/>
    </source>
</evidence>
<dbReference type="Gene3D" id="3.40.50.10190">
    <property type="entry name" value="BRCT domain"/>
    <property type="match status" value="1"/>
</dbReference>
<feature type="region of interest" description="Disordered" evidence="9">
    <location>
        <begin position="333"/>
        <end position="359"/>
    </location>
</feature>
<dbReference type="InterPro" id="IPR000253">
    <property type="entry name" value="FHA_dom"/>
</dbReference>
<keyword evidence="13" id="KW-1185">Reference proteome</keyword>
<evidence type="ECO:0000259" key="10">
    <source>
        <dbReference type="PROSITE" id="PS50006"/>
    </source>
</evidence>
<dbReference type="GO" id="GO:0003684">
    <property type="term" value="F:damaged DNA binding"/>
    <property type="evidence" value="ECO:0007669"/>
    <property type="project" value="TreeGrafter"/>
</dbReference>
<dbReference type="PANTHER" id="PTHR12162">
    <property type="entry name" value="NIBRIN-RELATED"/>
    <property type="match status" value="1"/>
</dbReference>
<feature type="domain" description="FHA" evidence="10">
    <location>
        <begin position="24"/>
        <end position="82"/>
    </location>
</feature>
<organism evidence="12 13">
    <name type="scientific">Ceratopteris richardii</name>
    <name type="common">Triangle waterfern</name>
    <dbReference type="NCBI Taxonomy" id="49495"/>
    <lineage>
        <taxon>Eukaryota</taxon>
        <taxon>Viridiplantae</taxon>
        <taxon>Streptophyta</taxon>
        <taxon>Embryophyta</taxon>
        <taxon>Tracheophyta</taxon>
        <taxon>Polypodiopsida</taxon>
        <taxon>Polypodiidae</taxon>
        <taxon>Polypodiales</taxon>
        <taxon>Pteridineae</taxon>
        <taxon>Pteridaceae</taxon>
        <taxon>Parkerioideae</taxon>
        <taxon>Ceratopteris</taxon>
    </lineage>
</organism>
<dbReference type="SUPFAM" id="SSF52113">
    <property type="entry name" value="BRCT domain"/>
    <property type="match status" value="1"/>
</dbReference>
<dbReference type="InterPro" id="IPR008984">
    <property type="entry name" value="SMAD_FHA_dom_sf"/>
</dbReference>
<name>A0A8T2R3Y1_CERRI</name>
<reference evidence="12" key="1">
    <citation type="submission" date="2021-08" db="EMBL/GenBank/DDBJ databases">
        <title>WGS assembly of Ceratopteris richardii.</title>
        <authorList>
            <person name="Marchant D.B."/>
            <person name="Chen G."/>
            <person name="Jenkins J."/>
            <person name="Shu S."/>
            <person name="Leebens-Mack J."/>
            <person name="Grimwood J."/>
            <person name="Schmutz J."/>
            <person name="Soltis P."/>
            <person name="Soltis D."/>
            <person name="Chen Z.-H."/>
        </authorList>
    </citation>
    <scope>NUCLEOTIDE SEQUENCE</scope>
    <source>
        <strain evidence="12">Whitten #5841</strain>
        <tissue evidence="12">Leaf</tissue>
    </source>
</reference>
<dbReference type="GO" id="GO:0030870">
    <property type="term" value="C:Mre11 complex"/>
    <property type="evidence" value="ECO:0007669"/>
    <property type="project" value="InterPro"/>
</dbReference>
<dbReference type="InterPro" id="IPR036420">
    <property type="entry name" value="BRCT_dom_sf"/>
</dbReference>
<dbReference type="PROSITE" id="PS50172">
    <property type="entry name" value="BRCT"/>
    <property type="match status" value="1"/>
</dbReference>
<evidence type="ECO:0000256" key="8">
    <source>
        <dbReference type="ARBA" id="ARBA00044757"/>
    </source>
</evidence>
<evidence type="ECO:0000256" key="2">
    <source>
        <dbReference type="ARBA" id="ARBA00004286"/>
    </source>
</evidence>
<dbReference type="InterPro" id="IPR040227">
    <property type="entry name" value="Nibrin-rel"/>
</dbReference>
<evidence type="ECO:0000313" key="12">
    <source>
        <dbReference type="EMBL" id="KAH7290504.1"/>
    </source>
</evidence>
<dbReference type="InterPro" id="IPR001357">
    <property type="entry name" value="BRCT_dom"/>
</dbReference>
<evidence type="ECO:0000256" key="3">
    <source>
        <dbReference type="ARBA" id="ARBA00022454"/>
    </source>
</evidence>
<dbReference type="SUPFAM" id="SSF49879">
    <property type="entry name" value="SMAD/FHA domain"/>
    <property type="match status" value="1"/>
</dbReference>
<dbReference type="OMA" id="RDETCHV"/>
<evidence type="ECO:0000313" key="13">
    <source>
        <dbReference type="Proteomes" id="UP000825935"/>
    </source>
</evidence>
<dbReference type="GO" id="GO:0007095">
    <property type="term" value="P:mitotic G2 DNA damage checkpoint signaling"/>
    <property type="evidence" value="ECO:0007669"/>
    <property type="project" value="InterPro"/>
</dbReference>
<gene>
    <name evidence="12" type="ORF">KP509_30G050900</name>
</gene>